<protein>
    <submittedName>
        <fullName evidence="1">Uncharacterized protein</fullName>
    </submittedName>
</protein>
<evidence type="ECO:0000313" key="1">
    <source>
        <dbReference type="EMBL" id="SDN52734.1"/>
    </source>
</evidence>
<gene>
    <name evidence="1" type="ORF">SAMN05216498_2505</name>
</gene>
<proteinExistence type="predicted"/>
<evidence type="ECO:0000313" key="2">
    <source>
        <dbReference type="Proteomes" id="UP000199334"/>
    </source>
</evidence>
<keyword evidence="2" id="KW-1185">Reference proteome</keyword>
<dbReference type="Proteomes" id="UP000199334">
    <property type="component" value="Unassembled WGS sequence"/>
</dbReference>
<organism evidence="1 2">
    <name type="scientific">Tenuibacillus multivorans</name>
    <dbReference type="NCBI Taxonomy" id="237069"/>
    <lineage>
        <taxon>Bacteria</taxon>
        <taxon>Bacillati</taxon>
        <taxon>Bacillota</taxon>
        <taxon>Bacilli</taxon>
        <taxon>Bacillales</taxon>
        <taxon>Bacillaceae</taxon>
        <taxon>Tenuibacillus</taxon>
    </lineage>
</organism>
<accession>A0A1H0C4C2</accession>
<sequence length="37" mass="4651">MNLRMINYDSVYNLQMYIEHSQKQKEKLYILKQMVQE</sequence>
<dbReference type="AlphaFoldDB" id="A0A1H0C4C2"/>
<dbReference type="EMBL" id="FNIG01000005">
    <property type="protein sequence ID" value="SDN52734.1"/>
    <property type="molecule type" value="Genomic_DNA"/>
</dbReference>
<name>A0A1H0C4C2_9BACI</name>
<reference evidence="1 2" key="1">
    <citation type="submission" date="2016-10" db="EMBL/GenBank/DDBJ databases">
        <authorList>
            <person name="de Groot N.N."/>
        </authorList>
    </citation>
    <scope>NUCLEOTIDE SEQUENCE [LARGE SCALE GENOMIC DNA]</scope>
    <source>
        <strain evidence="1 2">CGMCC 1.3442</strain>
    </source>
</reference>